<gene>
    <name evidence="1" type="ORF">FHW37_1156</name>
</gene>
<accession>A0A561Q7H6</accession>
<proteinExistence type="predicted"/>
<reference evidence="1 2" key="1">
    <citation type="submission" date="2019-06" db="EMBL/GenBank/DDBJ databases">
        <title>Sorghum-associated microbial communities from plants grown in Nebraska, USA.</title>
        <authorList>
            <person name="Schachtman D."/>
        </authorList>
    </citation>
    <scope>NUCLEOTIDE SEQUENCE [LARGE SCALE GENOMIC DNA]</scope>
    <source>
        <strain evidence="1 2">1225</strain>
    </source>
</reference>
<sequence>MTDEILKIIGPRLKEAVNFSNSNIANKQEQRT</sequence>
<dbReference type="EMBL" id="VIWP01000015">
    <property type="protein sequence ID" value="TWF46311.1"/>
    <property type="molecule type" value="Genomic_DNA"/>
</dbReference>
<organism evidence="1 2">
    <name type="scientific">Neorhizobium alkalisoli</name>
    <dbReference type="NCBI Taxonomy" id="528178"/>
    <lineage>
        <taxon>Bacteria</taxon>
        <taxon>Pseudomonadati</taxon>
        <taxon>Pseudomonadota</taxon>
        <taxon>Alphaproteobacteria</taxon>
        <taxon>Hyphomicrobiales</taxon>
        <taxon>Rhizobiaceae</taxon>
        <taxon>Rhizobium/Agrobacterium group</taxon>
        <taxon>Neorhizobium</taxon>
    </lineage>
</organism>
<comment type="caution">
    <text evidence="1">The sequence shown here is derived from an EMBL/GenBank/DDBJ whole genome shotgun (WGS) entry which is preliminary data.</text>
</comment>
<dbReference type="Proteomes" id="UP000320653">
    <property type="component" value="Unassembled WGS sequence"/>
</dbReference>
<evidence type="ECO:0000313" key="1">
    <source>
        <dbReference type="EMBL" id="TWF46311.1"/>
    </source>
</evidence>
<protein>
    <submittedName>
        <fullName evidence="1">Uncharacterized protein</fullName>
    </submittedName>
</protein>
<name>A0A561Q7H6_9HYPH</name>
<keyword evidence="2" id="KW-1185">Reference proteome</keyword>
<dbReference type="AlphaFoldDB" id="A0A561Q7H6"/>
<evidence type="ECO:0000313" key="2">
    <source>
        <dbReference type="Proteomes" id="UP000320653"/>
    </source>
</evidence>